<gene>
    <name evidence="2" type="ORF">METZ01_LOCUS89586</name>
</gene>
<dbReference type="PANTHER" id="PTHR41252:SF1">
    <property type="entry name" value="BLR2505 PROTEIN"/>
    <property type="match status" value="1"/>
</dbReference>
<proteinExistence type="predicted"/>
<sequence>VAEWLRSGLQSRVRQFDPDRGLHLLLKYGRTRRIIMSVEENKRVVHEFFNAVSNDNFEVALSVLDVDIVWTIIGDTPVSKTFRGLKDVEENLLKEIFRCTKREVGINLEVVETISEGDKVVARVQGTVEAKYGPYNNTYCHVFKVRDGKIIEDIEYLDTALIQKTWYGRTLN</sequence>
<feature type="domain" description="SnoaL-like" evidence="1">
    <location>
        <begin position="45"/>
        <end position="152"/>
    </location>
</feature>
<protein>
    <recommendedName>
        <fullName evidence="1">SnoaL-like domain-containing protein</fullName>
    </recommendedName>
</protein>
<dbReference type="PANTHER" id="PTHR41252">
    <property type="entry name" value="BLR2505 PROTEIN"/>
    <property type="match status" value="1"/>
</dbReference>
<accession>A0A381V8L4</accession>
<organism evidence="2">
    <name type="scientific">marine metagenome</name>
    <dbReference type="NCBI Taxonomy" id="408172"/>
    <lineage>
        <taxon>unclassified sequences</taxon>
        <taxon>metagenomes</taxon>
        <taxon>ecological metagenomes</taxon>
    </lineage>
</organism>
<dbReference type="SUPFAM" id="SSF54427">
    <property type="entry name" value="NTF2-like"/>
    <property type="match status" value="1"/>
</dbReference>
<evidence type="ECO:0000259" key="1">
    <source>
        <dbReference type="Pfam" id="PF12680"/>
    </source>
</evidence>
<dbReference type="Pfam" id="PF12680">
    <property type="entry name" value="SnoaL_2"/>
    <property type="match status" value="1"/>
</dbReference>
<evidence type="ECO:0000313" key="2">
    <source>
        <dbReference type="EMBL" id="SVA36732.1"/>
    </source>
</evidence>
<dbReference type="AlphaFoldDB" id="A0A381V8L4"/>
<feature type="non-terminal residue" evidence="2">
    <location>
        <position position="1"/>
    </location>
</feature>
<dbReference type="InterPro" id="IPR032710">
    <property type="entry name" value="NTF2-like_dom_sf"/>
</dbReference>
<dbReference type="Gene3D" id="3.10.450.50">
    <property type="match status" value="1"/>
</dbReference>
<name>A0A381V8L4_9ZZZZ</name>
<dbReference type="InterPro" id="IPR037401">
    <property type="entry name" value="SnoaL-like"/>
</dbReference>
<dbReference type="EMBL" id="UINC01008150">
    <property type="protein sequence ID" value="SVA36732.1"/>
    <property type="molecule type" value="Genomic_DNA"/>
</dbReference>
<reference evidence="2" key="1">
    <citation type="submission" date="2018-05" db="EMBL/GenBank/DDBJ databases">
        <authorList>
            <person name="Lanie J.A."/>
            <person name="Ng W.-L."/>
            <person name="Kazmierczak K.M."/>
            <person name="Andrzejewski T.M."/>
            <person name="Davidsen T.M."/>
            <person name="Wayne K.J."/>
            <person name="Tettelin H."/>
            <person name="Glass J.I."/>
            <person name="Rusch D."/>
            <person name="Podicherti R."/>
            <person name="Tsui H.-C.T."/>
            <person name="Winkler M.E."/>
        </authorList>
    </citation>
    <scope>NUCLEOTIDE SEQUENCE</scope>
</reference>